<gene>
    <name evidence="3" type="ORF">CRI93_13825</name>
</gene>
<feature type="domain" description="Tail specific protease" evidence="2">
    <location>
        <begin position="596"/>
        <end position="759"/>
    </location>
</feature>
<dbReference type="PANTHER" id="PTHR32060">
    <property type="entry name" value="TAIL-SPECIFIC PROTEASE"/>
    <property type="match status" value="1"/>
</dbReference>
<dbReference type="GO" id="GO:0008236">
    <property type="term" value="F:serine-type peptidase activity"/>
    <property type="evidence" value="ECO:0007669"/>
    <property type="project" value="InterPro"/>
</dbReference>
<dbReference type="GO" id="GO:0007165">
    <property type="term" value="P:signal transduction"/>
    <property type="evidence" value="ECO:0007669"/>
    <property type="project" value="TreeGrafter"/>
</dbReference>
<reference evidence="3 4" key="1">
    <citation type="submission" date="2017-10" db="EMBL/GenBank/DDBJ databases">
        <title>Draft genome of Longimonas halophila.</title>
        <authorList>
            <person name="Goh K.M."/>
            <person name="Shamsir M.S."/>
            <person name="Lim S.W."/>
        </authorList>
    </citation>
    <scope>NUCLEOTIDE SEQUENCE [LARGE SCALE GENOMIC DNA]</scope>
    <source>
        <strain evidence="3 4">KCTC 42399</strain>
    </source>
</reference>
<keyword evidence="1" id="KW-0732">Signal</keyword>
<dbReference type="GO" id="GO:0006508">
    <property type="term" value="P:proteolysis"/>
    <property type="evidence" value="ECO:0007669"/>
    <property type="project" value="InterPro"/>
</dbReference>
<dbReference type="AlphaFoldDB" id="A0A2H3P417"/>
<dbReference type="RefSeq" id="WP_098063234.1">
    <property type="nucleotide sequence ID" value="NZ_PDEP01000016.1"/>
</dbReference>
<dbReference type="OrthoDB" id="5379939at2"/>
<dbReference type="SUPFAM" id="SSF52096">
    <property type="entry name" value="ClpP/crotonase"/>
    <property type="match status" value="1"/>
</dbReference>
<feature type="chain" id="PRO_5013910838" evidence="1">
    <location>
        <begin position="36"/>
        <end position="789"/>
    </location>
</feature>
<organism evidence="3 4">
    <name type="scientific">Longimonas halophila</name>
    <dbReference type="NCBI Taxonomy" id="1469170"/>
    <lineage>
        <taxon>Bacteria</taxon>
        <taxon>Pseudomonadati</taxon>
        <taxon>Rhodothermota</taxon>
        <taxon>Rhodothermia</taxon>
        <taxon>Rhodothermales</taxon>
        <taxon>Salisaetaceae</taxon>
        <taxon>Longimonas</taxon>
    </lineage>
</organism>
<dbReference type="Gene3D" id="2.30.42.10">
    <property type="match status" value="1"/>
</dbReference>
<protein>
    <submittedName>
        <fullName evidence="3">Peptidase S41</fullName>
    </submittedName>
</protein>
<comment type="caution">
    <text evidence="3">The sequence shown here is derived from an EMBL/GenBank/DDBJ whole genome shotgun (WGS) entry which is preliminary data.</text>
</comment>
<evidence type="ECO:0000313" key="3">
    <source>
        <dbReference type="EMBL" id="PEN05092.1"/>
    </source>
</evidence>
<proteinExistence type="predicted"/>
<dbReference type="InterPro" id="IPR036034">
    <property type="entry name" value="PDZ_sf"/>
</dbReference>
<evidence type="ECO:0000313" key="4">
    <source>
        <dbReference type="Proteomes" id="UP000221024"/>
    </source>
</evidence>
<keyword evidence="4" id="KW-1185">Reference proteome</keyword>
<dbReference type="InterPro" id="IPR029045">
    <property type="entry name" value="ClpP/crotonase-like_dom_sf"/>
</dbReference>
<dbReference type="Proteomes" id="UP000221024">
    <property type="component" value="Unassembled WGS sequence"/>
</dbReference>
<accession>A0A2H3P417</accession>
<sequence length="789" mass="86007">MIERSTSTRFLTFVCTCALLAGSLALLGMQSPADTAPDAPRASADSSGAIANVEAFARLYGYVRFFHPSDAAAELDWDRFVVHGVRHVYDAPTPDVLRERLHTLFAPIAPTVQLYEAGATPPNPPDMLTPPDTAGLRLVAWQHRGIGLGNPGSYKSVRLNRALESDDGPQFGIGMRSIGATTHRGKQIRLRADVRADVDGSANQARLLLGVDRRNQQRGFFDNMGDRPITASSWNTYTITGPVADDATHITIGGILVGEGEAWFDNVQLHVRSHPDSAWTPVPLLNAGFEAGDTGEMPPNWGNRSDYEVTTVDERSVQGDQAMHIASPPPASVAEPLFDARPDAGAVINKLIGRGLAVQMPLALYSRDEQTLRPGDAPAPARLNTLLANGASDAALSSDRATHMAAVVMAWNVMQHFYPYFDVVDTDWEGMLPRTLRAMRDADTPLARLRVMQRMVAELDDGHGRVFHPLVQNRAGLPLRVDWIDEQVVVAAVSDSLQEAETPCIRPGDVITAVDGTPSADVISTRKTYISGSPQWTEHRALSGFARGPRGTEVTLSVQRIDDGSTTTCTVPRNTDRPVQQPRPDGIEEIDPGVYYVDLTRVGPSAVQQQMDQLAAARGVVFDMRGYPETGNQQVLRHLTSDTLQSPRWQVPQLIYPDQERRVGYDTSGRWQLTPQTPTIGGAVAFLTDAEAISFAESILGIVEHYELGAIIGGPTAGANGNVNPFSLPGNYRIRWTGMRVLKHDRSQHHRIGIQPTIPIQPTRQSVAEGRDRYLEAALQHINTNAPPN</sequence>
<dbReference type="Gene3D" id="3.30.750.44">
    <property type="match status" value="1"/>
</dbReference>
<evidence type="ECO:0000259" key="2">
    <source>
        <dbReference type="Pfam" id="PF03572"/>
    </source>
</evidence>
<evidence type="ECO:0000256" key="1">
    <source>
        <dbReference type="SAM" id="SignalP"/>
    </source>
</evidence>
<name>A0A2H3P417_9BACT</name>
<dbReference type="PANTHER" id="PTHR32060:SF30">
    <property type="entry name" value="CARBOXY-TERMINAL PROCESSING PROTEASE CTPA"/>
    <property type="match status" value="1"/>
</dbReference>
<dbReference type="Gene3D" id="3.90.226.10">
    <property type="entry name" value="2-enoyl-CoA Hydratase, Chain A, domain 1"/>
    <property type="match status" value="1"/>
</dbReference>
<dbReference type="GO" id="GO:0004175">
    <property type="term" value="F:endopeptidase activity"/>
    <property type="evidence" value="ECO:0007669"/>
    <property type="project" value="TreeGrafter"/>
</dbReference>
<dbReference type="EMBL" id="PDEP01000016">
    <property type="protein sequence ID" value="PEN05092.1"/>
    <property type="molecule type" value="Genomic_DNA"/>
</dbReference>
<feature type="signal peptide" evidence="1">
    <location>
        <begin position="1"/>
        <end position="35"/>
    </location>
</feature>
<dbReference type="InterPro" id="IPR005151">
    <property type="entry name" value="Tail-specific_protease"/>
</dbReference>
<dbReference type="GO" id="GO:0030288">
    <property type="term" value="C:outer membrane-bounded periplasmic space"/>
    <property type="evidence" value="ECO:0007669"/>
    <property type="project" value="TreeGrafter"/>
</dbReference>
<dbReference type="Pfam" id="PF03572">
    <property type="entry name" value="Peptidase_S41"/>
    <property type="match status" value="1"/>
</dbReference>
<dbReference type="Gene3D" id="2.60.120.260">
    <property type="entry name" value="Galactose-binding domain-like"/>
    <property type="match status" value="1"/>
</dbReference>